<proteinExistence type="inferred from homology"/>
<reference evidence="7 8" key="1">
    <citation type="journal article" date="2019" name="G3 (Bethesda)">
        <title>Sequencing of a Wild Apple (Malus baccata) Genome Unravels the Differences Between Cultivated and Wild Apple Species Regarding Disease Resistance and Cold Tolerance.</title>
        <authorList>
            <person name="Chen X."/>
        </authorList>
    </citation>
    <scope>NUCLEOTIDE SEQUENCE [LARGE SCALE GENOMIC DNA]</scope>
    <source>
        <strain evidence="8">cv. Shandingzi</strain>
        <tissue evidence="7">Leaves</tissue>
    </source>
</reference>
<dbReference type="PANTHER" id="PTHR31232">
    <property type="match status" value="1"/>
</dbReference>
<comment type="caution">
    <text evidence="7">The sequence shown here is derived from an EMBL/GenBank/DDBJ whole genome shotgun (WGS) entry which is preliminary data.</text>
</comment>
<comment type="similarity">
    <text evidence="2 6">Belongs to the plant self-incompatibility (S1) protein family.</text>
</comment>
<comment type="subcellular location">
    <subcellularLocation>
        <location evidence="1 6">Secreted</location>
    </subcellularLocation>
</comment>
<evidence type="ECO:0000256" key="5">
    <source>
        <dbReference type="ARBA" id="ARBA00022729"/>
    </source>
</evidence>
<evidence type="ECO:0000313" key="8">
    <source>
        <dbReference type="Proteomes" id="UP000315295"/>
    </source>
</evidence>
<dbReference type="GO" id="GO:0060320">
    <property type="term" value="P:rejection of self pollen"/>
    <property type="evidence" value="ECO:0007669"/>
    <property type="project" value="UniProtKB-KW"/>
</dbReference>
<keyword evidence="8" id="KW-1185">Reference proteome</keyword>
<dbReference type="Pfam" id="PF05938">
    <property type="entry name" value="Self-incomp_S1"/>
    <property type="match status" value="1"/>
</dbReference>
<evidence type="ECO:0000256" key="2">
    <source>
        <dbReference type="ARBA" id="ARBA00005581"/>
    </source>
</evidence>
<organism evidence="7 8">
    <name type="scientific">Malus baccata</name>
    <name type="common">Siberian crab apple</name>
    <name type="synonym">Pyrus baccata</name>
    <dbReference type="NCBI Taxonomy" id="106549"/>
    <lineage>
        <taxon>Eukaryota</taxon>
        <taxon>Viridiplantae</taxon>
        <taxon>Streptophyta</taxon>
        <taxon>Embryophyta</taxon>
        <taxon>Tracheophyta</taxon>
        <taxon>Spermatophyta</taxon>
        <taxon>Magnoliopsida</taxon>
        <taxon>eudicotyledons</taxon>
        <taxon>Gunneridae</taxon>
        <taxon>Pentapetalae</taxon>
        <taxon>rosids</taxon>
        <taxon>fabids</taxon>
        <taxon>Rosales</taxon>
        <taxon>Rosaceae</taxon>
        <taxon>Amygdaloideae</taxon>
        <taxon>Maleae</taxon>
        <taxon>Malus</taxon>
    </lineage>
</organism>
<protein>
    <recommendedName>
        <fullName evidence="6">S-protein homolog</fullName>
    </recommendedName>
</protein>
<evidence type="ECO:0000256" key="6">
    <source>
        <dbReference type="RuleBase" id="RU367044"/>
    </source>
</evidence>
<keyword evidence="3 6" id="KW-0713">Self-incompatibility</keyword>
<evidence type="ECO:0000256" key="3">
    <source>
        <dbReference type="ARBA" id="ARBA00022471"/>
    </source>
</evidence>
<evidence type="ECO:0000313" key="7">
    <source>
        <dbReference type="EMBL" id="TQD73266.1"/>
    </source>
</evidence>
<dbReference type="Proteomes" id="UP000315295">
    <property type="component" value="Unassembled WGS sequence"/>
</dbReference>
<keyword evidence="4 6" id="KW-0964">Secreted</keyword>
<dbReference type="InterPro" id="IPR010264">
    <property type="entry name" value="Self-incomp_S1"/>
</dbReference>
<dbReference type="STRING" id="106549.A0A540KGB3"/>
<sequence>MHCKSKNDDLGAHAIPDKGSYAFTFRPNILGTTQFWCSFAWGSEFHYFDIYIHKRDDWLCNYCLWIIKPTGPCMWNYDTNAWDICSKWNES</sequence>
<name>A0A540KGB3_MALBA</name>
<keyword evidence="5" id="KW-0732">Signal</keyword>
<dbReference type="EMBL" id="VIEB01001311">
    <property type="protein sequence ID" value="TQD73266.1"/>
    <property type="molecule type" value="Genomic_DNA"/>
</dbReference>
<evidence type="ECO:0000256" key="4">
    <source>
        <dbReference type="ARBA" id="ARBA00022525"/>
    </source>
</evidence>
<gene>
    <name evidence="7" type="ORF">C1H46_041207</name>
</gene>
<dbReference type="PANTHER" id="PTHR31232:SF133">
    <property type="entry name" value="S-PROTEIN HOMOLOG"/>
    <property type="match status" value="1"/>
</dbReference>
<accession>A0A540KGB3</accession>
<dbReference type="GO" id="GO:0005576">
    <property type="term" value="C:extracellular region"/>
    <property type="evidence" value="ECO:0007669"/>
    <property type="project" value="UniProtKB-SubCell"/>
</dbReference>
<evidence type="ECO:0000256" key="1">
    <source>
        <dbReference type="ARBA" id="ARBA00004613"/>
    </source>
</evidence>
<dbReference type="AlphaFoldDB" id="A0A540KGB3"/>